<dbReference type="InterPro" id="IPR050315">
    <property type="entry name" value="FAD-oxidoreductase_2"/>
</dbReference>
<dbReference type="SUPFAM" id="SSF51905">
    <property type="entry name" value="FAD/NAD(P)-binding domain"/>
    <property type="match status" value="1"/>
</dbReference>
<dbReference type="GO" id="GO:0033765">
    <property type="term" value="F:steroid dehydrogenase activity, acting on the CH-CH group of donors"/>
    <property type="evidence" value="ECO:0007669"/>
    <property type="project" value="UniProtKB-ARBA"/>
</dbReference>
<keyword evidence="4" id="KW-0560">Oxidoreductase</keyword>
<reference evidence="6 7" key="1">
    <citation type="submission" date="2020-04" db="EMBL/GenBank/DDBJ databases">
        <title>MicrobeNet Type strains.</title>
        <authorList>
            <person name="Nicholson A.C."/>
        </authorList>
    </citation>
    <scope>NUCLEOTIDE SEQUENCE [LARGE SCALE GENOMIC DNA]</scope>
    <source>
        <strain evidence="6 7">JCM 12354</strain>
    </source>
</reference>
<comment type="cofactor">
    <cofactor evidence="1">
        <name>FAD</name>
        <dbReference type="ChEBI" id="CHEBI:57692"/>
    </cofactor>
</comment>
<dbReference type="InterPro" id="IPR003953">
    <property type="entry name" value="FAD-dep_OxRdtase_2_FAD-bd"/>
</dbReference>
<dbReference type="PANTHER" id="PTHR43400:SF10">
    <property type="entry name" value="3-OXOSTEROID 1-DEHYDROGENASE"/>
    <property type="match status" value="1"/>
</dbReference>
<comment type="caution">
    <text evidence="6">The sequence shown here is derived from an EMBL/GenBank/DDBJ whole genome shotgun (WGS) entry which is preliminary data.</text>
</comment>
<dbReference type="RefSeq" id="WP_067877637.1">
    <property type="nucleotide sequence ID" value="NZ_JAAXOP010000005.1"/>
</dbReference>
<evidence type="ECO:0000259" key="5">
    <source>
        <dbReference type="Pfam" id="PF00890"/>
    </source>
</evidence>
<dbReference type="AlphaFoldDB" id="A0A846XZA1"/>
<dbReference type="InterPro" id="IPR036188">
    <property type="entry name" value="FAD/NAD-bd_sf"/>
</dbReference>
<dbReference type="EMBL" id="JAAXOP010000005">
    <property type="protein sequence ID" value="NKY50711.1"/>
    <property type="molecule type" value="Genomic_DNA"/>
</dbReference>
<gene>
    <name evidence="6" type="ORF">HGA08_10860</name>
</gene>
<dbReference type="GO" id="GO:0008202">
    <property type="term" value="P:steroid metabolic process"/>
    <property type="evidence" value="ECO:0007669"/>
    <property type="project" value="UniProtKB-ARBA"/>
</dbReference>
<sequence length="501" mass="53190">MSARHSVTPIDVTEVDRYDHETDVLIVGYGCAGACAALEAGETGSEVILLEQQSGGGSSALSGGEMYLGGGTPVQQACGFTDSAEDMEKFLLAALGPDADEEKVGLYSRDSLAHYQWLVGHGVPFKHSLWDSPTWVPPTDDGLMWMGENAYPFNEIARPAPRGHRVAAEGFGGKVLMARLSEAVENKPIAIHRDTQALRLIVDGKRVVGVQARHFNDTVSYYARRGVIITTGGFADNSEMIAQHAPQLVGLGINSDGGDDGRGIVMAQAVGAAVKHMSAGQIGISAVPGMMVRGMAVNNLGQRFINEDVYPGLIGQAALFKHNLQVWVILDEQAYEEVPVDERWGVRPHFVAETLAELEREIGMPDGALQTTVGEYNRHAERGEDPYFHKAARWLRPMRSPFAAIDVRRGMVAPSEGGTENGGGAAVFTIGGLHTTVDGNVVDLDGNTITGLFAAGRATSGLHSWGYISGTSLGDGTYFGRRAGAAAASSSVHHPREAGAA</sequence>
<feature type="domain" description="FAD-dependent oxidoreductase 2 FAD-binding" evidence="5">
    <location>
        <begin position="23"/>
        <end position="473"/>
    </location>
</feature>
<dbReference type="Gene3D" id="3.50.50.60">
    <property type="entry name" value="FAD/NAD(P)-binding domain"/>
    <property type="match status" value="1"/>
</dbReference>
<keyword evidence="7" id="KW-1185">Reference proteome</keyword>
<evidence type="ECO:0000256" key="2">
    <source>
        <dbReference type="ARBA" id="ARBA00022630"/>
    </source>
</evidence>
<dbReference type="SUPFAM" id="SSF56425">
    <property type="entry name" value="Succinate dehydrogenase/fumarate reductase flavoprotein, catalytic domain"/>
    <property type="match status" value="1"/>
</dbReference>
<evidence type="ECO:0000256" key="1">
    <source>
        <dbReference type="ARBA" id="ARBA00001974"/>
    </source>
</evidence>
<dbReference type="InterPro" id="IPR027477">
    <property type="entry name" value="Succ_DH/fumarate_Rdtase_cat_sf"/>
</dbReference>
<dbReference type="PANTHER" id="PTHR43400">
    <property type="entry name" value="FUMARATE REDUCTASE"/>
    <property type="match status" value="1"/>
</dbReference>
<keyword evidence="2" id="KW-0285">Flavoprotein</keyword>
<dbReference type="Proteomes" id="UP000565711">
    <property type="component" value="Unassembled WGS sequence"/>
</dbReference>
<accession>A0A846XZA1</accession>
<evidence type="ECO:0000256" key="4">
    <source>
        <dbReference type="ARBA" id="ARBA00023002"/>
    </source>
</evidence>
<keyword evidence="3" id="KW-0274">FAD</keyword>
<dbReference type="NCBIfam" id="NF005510">
    <property type="entry name" value="PRK07121.1-3"/>
    <property type="match status" value="1"/>
</dbReference>
<protein>
    <submittedName>
        <fullName evidence="6">FAD-dependent oxidoreductase</fullName>
    </submittedName>
</protein>
<evidence type="ECO:0000313" key="7">
    <source>
        <dbReference type="Proteomes" id="UP000565711"/>
    </source>
</evidence>
<organism evidence="6 7">
    <name type="scientific">Nocardia vermiculata</name>
    <dbReference type="NCBI Taxonomy" id="257274"/>
    <lineage>
        <taxon>Bacteria</taxon>
        <taxon>Bacillati</taxon>
        <taxon>Actinomycetota</taxon>
        <taxon>Actinomycetes</taxon>
        <taxon>Mycobacteriales</taxon>
        <taxon>Nocardiaceae</taxon>
        <taxon>Nocardia</taxon>
    </lineage>
</organism>
<name>A0A846XZA1_9NOCA</name>
<dbReference type="Gene3D" id="3.90.700.10">
    <property type="entry name" value="Succinate dehydrogenase/fumarate reductase flavoprotein, catalytic domain"/>
    <property type="match status" value="1"/>
</dbReference>
<evidence type="ECO:0000256" key="3">
    <source>
        <dbReference type="ARBA" id="ARBA00022827"/>
    </source>
</evidence>
<evidence type="ECO:0000313" key="6">
    <source>
        <dbReference type="EMBL" id="NKY50711.1"/>
    </source>
</evidence>
<proteinExistence type="predicted"/>
<dbReference type="Pfam" id="PF00890">
    <property type="entry name" value="FAD_binding_2"/>
    <property type="match status" value="1"/>
</dbReference>